<sequence length="277" mass="30294">MAKKDCPAGSHWDGLLNTCFPSKTPTKPKCPTGSHWDTLFKTCIPSKTPTKPKCPSGSHWDTLLNTCIPNKTQTKPRCPSGSHWDTLLNTCIPSKSQTKAEPQPPTEPLLAVVVTLRPTARISKTFQVNPVMVFSPALWIFVVLATLGSILALTLWFIIYRRQTGLSSTSEDAELQREPLKKTPAIIHSLPSQRNSHTEMMQRAAGAPSPCSRLHLGAQTGLQREEGLIAYRDPAKHAGTERWGELPTSTCSTISEHRIPLPATELGGTALVTTKTM</sequence>
<gene>
    <name evidence="2" type="primary">LOC127356776</name>
</gene>
<dbReference type="AlphaFoldDB" id="A0A8C4EKK3"/>
<proteinExistence type="predicted"/>
<dbReference type="Proteomes" id="UP000694389">
    <property type="component" value="Unassembled WGS sequence"/>
</dbReference>
<name>A0A8C4EKK3_DICLA</name>
<dbReference type="GeneTree" id="ENSGT00940000176980"/>
<keyword evidence="1" id="KW-0472">Membrane</keyword>
<keyword evidence="1" id="KW-1133">Transmembrane helix</keyword>
<dbReference type="OrthoDB" id="9392810at2759"/>
<keyword evidence="3" id="KW-1185">Reference proteome</keyword>
<feature type="transmembrane region" description="Helical" evidence="1">
    <location>
        <begin position="137"/>
        <end position="159"/>
    </location>
</feature>
<evidence type="ECO:0000313" key="2">
    <source>
        <dbReference type="Ensembl" id="ENSDLAP00005019836.1"/>
    </source>
</evidence>
<keyword evidence="1" id="KW-0812">Transmembrane</keyword>
<organism evidence="2 3">
    <name type="scientific">Dicentrarchus labrax</name>
    <name type="common">European seabass</name>
    <name type="synonym">Morone labrax</name>
    <dbReference type="NCBI Taxonomy" id="13489"/>
    <lineage>
        <taxon>Eukaryota</taxon>
        <taxon>Metazoa</taxon>
        <taxon>Chordata</taxon>
        <taxon>Craniata</taxon>
        <taxon>Vertebrata</taxon>
        <taxon>Euteleostomi</taxon>
        <taxon>Actinopterygii</taxon>
        <taxon>Neopterygii</taxon>
        <taxon>Teleostei</taxon>
        <taxon>Neoteleostei</taxon>
        <taxon>Acanthomorphata</taxon>
        <taxon>Eupercaria</taxon>
        <taxon>Moronidae</taxon>
        <taxon>Dicentrarchus</taxon>
    </lineage>
</organism>
<dbReference type="GeneID" id="127356776"/>
<dbReference type="Ensembl" id="ENSDLAT00005021298.2">
    <property type="protein sequence ID" value="ENSDLAP00005019836.1"/>
    <property type="gene ID" value="ENSDLAG00005009322.2"/>
</dbReference>
<evidence type="ECO:0000256" key="1">
    <source>
        <dbReference type="SAM" id="Phobius"/>
    </source>
</evidence>
<protein>
    <submittedName>
        <fullName evidence="2">Uncharacterized protein</fullName>
    </submittedName>
</protein>
<evidence type="ECO:0000313" key="3">
    <source>
        <dbReference type="Proteomes" id="UP000694389"/>
    </source>
</evidence>
<dbReference type="RefSeq" id="XP_051244759.1">
    <property type="nucleotide sequence ID" value="XM_051388799.1"/>
</dbReference>
<reference evidence="2" key="1">
    <citation type="submission" date="2025-08" db="UniProtKB">
        <authorList>
            <consortium name="Ensembl"/>
        </authorList>
    </citation>
    <scope>IDENTIFICATION</scope>
</reference>
<reference evidence="2" key="2">
    <citation type="submission" date="2025-09" db="UniProtKB">
        <authorList>
            <consortium name="Ensembl"/>
        </authorList>
    </citation>
    <scope>IDENTIFICATION</scope>
</reference>
<accession>A0A8C4EKK3</accession>